<proteinExistence type="predicted"/>
<feature type="region of interest" description="Disordered" evidence="1">
    <location>
        <begin position="84"/>
        <end position="110"/>
    </location>
</feature>
<evidence type="ECO:0008006" key="4">
    <source>
        <dbReference type="Google" id="ProtNLM"/>
    </source>
</evidence>
<dbReference type="Proteomes" id="UP001600424">
    <property type="component" value="Unassembled WGS sequence"/>
</dbReference>
<dbReference type="EMBL" id="JBHTRV010000030">
    <property type="protein sequence ID" value="MFE5984150.1"/>
    <property type="molecule type" value="Genomic_DNA"/>
</dbReference>
<name>A0ABW6J565_STRWE</name>
<evidence type="ECO:0000313" key="2">
    <source>
        <dbReference type="EMBL" id="MFE5984150.1"/>
    </source>
</evidence>
<gene>
    <name evidence="2" type="ORF">ACFQ63_31205</name>
</gene>
<evidence type="ECO:0000256" key="1">
    <source>
        <dbReference type="SAM" id="MobiDB-lite"/>
    </source>
</evidence>
<comment type="caution">
    <text evidence="2">The sequence shown here is derived from an EMBL/GenBank/DDBJ whole genome shotgun (WGS) entry which is preliminary data.</text>
</comment>
<protein>
    <recommendedName>
        <fullName evidence="4">Acetone carboxylase</fullName>
    </recommendedName>
</protein>
<feature type="region of interest" description="Disordered" evidence="1">
    <location>
        <begin position="1"/>
        <end position="20"/>
    </location>
</feature>
<reference evidence="2 3" key="1">
    <citation type="submission" date="2024-09" db="EMBL/GenBank/DDBJ databases">
        <title>The Natural Products Discovery Center: Release of the First 8490 Sequenced Strains for Exploring Actinobacteria Biosynthetic Diversity.</title>
        <authorList>
            <person name="Kalkreuter E."/>
            <person name="Kautsar S.A."/>
            <person name="Yang D."/>
            <person name="Bader C.D."/>
            <person name="Teijaro C.N."/>
            <person name="Fluegel L."/>
            <person name="Davis C.M."/>
            <person name="Simpson J.R."/>
            <person name="Lauterbach L."/>
            <person name="Steele A.D."/>
            <person name="Gui C."/>
            <person name="Meng S."/>
            <person name="Li G."/>
            <person name="Viehrig K."/>
            <person name="Ye F."/>
            <person name="Su P."/>
            <person name="Kiefer A.F."/>
            <person name="Nichols A."/>
            <person name="Cepeda A.J."/>
            <person name="Yan W."/>
            <person name="Fan B."/>
            <person name="Jiang Y."/>
            <person name="Adhikari A."/>
            <person name="Zheng C.-J."/>
            <person name="Schuster L."/>
            <person name="Cowan T.M."/>
            <person name="Smanski M.J."/>
            <person name="Chevrette M.G."/>
            <person name="De Carvalho L.P.S."/>
            <person name="Shen B."/>
        </authorList>
    </citation>
    <scope>NUCLEOTIDE SEQUENCE [LARGE SCALE GENOMIC DNA]</scope>
    <source>
        <strain evidence="2 3">NPDC056472</strain>
    </source>
</reference>
<organism evidence="2 3">
    <name type="scientific">Streptomyces wedmorensis</name>
    <dbReference type="NCBI Taxonomy" id="43759"/>
    <lineage>
        <taxon>Bacteria</taxon>
        <taxon>Bacillati</taxon>
        <taxon>Actinomycetota</taxon>
        <taxon>Actinomycetes</taxon>
        <taxon>Kitasatosporales</taxon>
        <taxon>Streptomycetaceae</taxon>
        <taxon>Streptomyces</taxon>
    </lineage>
</organism>
<keyword evidence="3" id="KW-1185">Reference proteome</keyword>
<accession>A0ABW6J565</accession>
<sequence length="110" mass="12251">MPGSSPRGCSASPLLDNDQVSEEKPICSAKGCRADAVWVLAWNNPKLHTPERRKTWLACEEHREHLSQFLGVRGFLKDVVPLAEWESGSEDGQNPRNPEDPQDPQGFRAS</sequence>
<evidence type="ECO:0000313" key="3">
    <source>
        <dbReference type="Proteomes" id="UP001600424"/>
    </source>
</evidence>
<dbReference type="RefSeq" id="WP_386255811.1">
    <property type="nucleotide sequence ID" value="NZ_JBHTRV010000030.1"/>
</dbReference>